<dbReference type="InterPro" id="IPR002575">
    <property type="entry name" value="Aminoglycoside_PTrfase"/>
</dbReference>
<name>A0A1K2DIK7_STRAR</name>
<gene>
    <name evidence="2" type="ORF">SAMN02787144_101488</name>
</gene>
<dbReference type="RefSeq" id="WP_072487109.1">
    <property type="nucleotide sequence ID" value="NZ_CP108276.1"/>
</dbReference>
<dbReference type="Proteomes" id="UP000181909">
    <property type="component" value="Unassembled WGS sequence"/>
</dbReference>
<dbReference type="SUPFAM" id="SSF56112">
    <property type="entry name" value="Protein kinase-like (PK-like)"/>
    <property type="match status" value="1"/>
</dbReference>
<dbReference type="EMBL" id="FPJO01000014">
    <property type="protein sequence ID" value="SFY22930.1"/>
    <property type="molecule type" value="Genomic_DNA"/>
</dbReference>
<sequence length="226" mass="23938">MRIGELLGAGRSADVYALDEKWVLRRYRDGMDATPEWMVMSYLVAHGYPLPRLGPRDAKTPPCDLVLQRLTGPTMLDSLLTGELSAADAAAVLAGLLAELHTVPARLSPHPEDRILHLDLHPDNVMLTGRGPVVIDWGNTREGAPAADRAMSSLILAQVAVDPRSPASAGARSLLDALLPHLSASGGIPAHHLAEAAAQRAANPTMSPHEVALIGEATSLITELTT</sequence>
<dbReference type="Pfam" id="PF01636">
    <property type="entry name" value="APH"/>
    <property type="match status" value="1"/>
</dbReference>
<organism evidence="2 3">
    <name type="scientific">Streptomyces atratus</name>
    <dbReference type="NCBI Taxonomy" id="1893"/>
    <lineage>
        <taxon>Bacteria</taxon>
        <taxon>Bacillati</taxon>
        <taxon>Actinomycetota</taxon>
        <taxon>Actinomycetes</taxon>
        <taxon>Kitasatosporales</taxon>
        <taxon>Streptomycetaceae</taxon>
        <taxon>Streptomyces</taxon>
    </lineage>
</organism>
<dbReference type="AlphaFoldDB" id="A0A1K2DIK7"/>
<accession>A0A1K2DIK7</accession>
<proteinExistence type="predicted"/>
<evidence type="ECO:0000313" key="2">
    <source>
        <dbReference type="EMBL" id="SFY22930.1"/>
    </source>
</evidence>
<reference evidence="2 3" key="1">
    <citation type="submission" date="2016-11" db="EMBL/GenBank/DDBJ databases">
        <authorList>
            <person name="Jaros S."/>
            <person name="Januszkiewicz K."/>
            <person name="Wedrychowicz H."/>
        </authorList>
    </citation>
    <scope>NUCLEOTIDE SEQUENCE [LARGE SCALE GENOMIC DNA]</scope>
    <source>
        <strain evidence="2 3">OK807</strain>
    </source>
</reference>
<protein>
    <submittedName>
        <fullName evidence="2">Phosphotransferase enzyme family protein</fullName>
    </submittedName>
</protein>
<dbReference type="STRING" id="1893.SAMN02787144_101488"/>
<dbReference type="GO" id="GO:0016740">
    <property type="term" value="F:transferase activity"/>
    <property type="evidence" value="ECO:0007669"/>
    <property type="project" value="UniProtKB-KW"/>
</dbReference>
<evidence type="ECO:0000259" key="1">
    <source>
        <dbReference type="Pfam" id="PF01636"/>
    </source>
</evidence>
<evidence type="ECO:0000313" key="3">
    <source>
        <dbReference type="Proteomes" id="UP000181909"/>
    </source>
</evidence>
<dbReference type="OrthoDB" id="9797603at2"/>
<feature type="domain" description="Aminoglycoside phosphotransferase" evidence="1">
    <location>
        <begin position="88"/>
        <end position="153"/>
    </location>
</feature>
<dbReference type="InterPro" id="IPR011009">
    <property type="entry name" value="Kinase-like_dom_sf"/>
</dbReference>
<keyword evidence="2" id="KW-0808">Transferase</keyword>
<dbReference type="Gene3D" id="3.90.1200.10">
    <property type="match status" value="1"/>
</dbReference>